<organism evidence="3">
    <name type="scientific">Lygus hesperus</name>
    <name type="common">Western plant bug</name>
    <dbReference type="NCBI Taxonomy" id="30085"/>
    <lineage>
        <taxon>Eukaryota</taxon>
        <taxon>Metazoa</taxon>
        <taxon>Ecdysozoa</taxon>
        <taxon>Arthropoda</taxon>
        <taxon>Hexapoda</taxon>
        <taxon>Insecta</taxon>
        <taxon>Pterygota</taxon>
        <taxon>Neoptera</taxon>
        <taxon>Paraneoptera</taxon>
        <taxon>Hemiptera</taxon>
        <taxon>Heteroptera</taxon>
        <taxon>Panheteroptera</taxon>
        <taxon>Cimicomorpha</taxon>
        <taxon>Miridae</taxon>
        <taxon>Mirini</taxon>
        <taxon>Lygus</taxon>
    </lineage>
</organism>
<gene>
    <name evidence="3" type="primary">hmu_4</name>
    <name evidence="3" type="ORF">CM83_44094</name>
</gene>
<dbReference type="EMBL" id="GBHO01012790">
    <property type="protein sequence ID" value="JAG30814.1"/>
    <property type="molecule type" value="Transcribed_RNA"/>
</dbReference>
<feature type="compositionally biased region" description="Polar residues" evidence="1">
    <location>
        <begin position="409"/>
        <end position="444"/>
    </location>
</feature>
<accession>A0A0A9YF46</accession>
<proteinExistence type="predicted"/>
<protein>
    <submittedName>
        <fullName evidence="3">Halomucin</fullName>
    </submittedName>
</protein>
<feature type="region of interest" description="Disordered" evidence="1">
    <location>
        <begin position="356"/>
        <end position="452"/>
    </location>
</feature>
<evidence type="ECO:0000256" key="1">
    <source>
        <dbReference type="SAM" id="MobiDB-lite"/>
    </source>
</evidence>
<feature type="compositionally biased region" description="Low complexity" evidence="1">
    <location>
        <begin position="377"/>
        <end position="388"/>
    </location>
</feature>
<evidence type="ECO:0000313" key="3">
    <source>
        <dbReference type="EMBL" id="JAG30814.1"/>
    </source>
</evidence>
<reference evidence="3" key="2">
    <citation type="submission" date="2014-07" db="EMBL/GenBank/DDBJ databases">
        <authorList>
            <person name="Hull J."/>
        </authorList>
    </citation>
    <scope>NUCLEOTIDE SEQUENCE</scope>
</reference>
<dbReference type="AlphaFoldDB" id="A0A0A9YF46"/>
<sequence>MLAQIIFLLITARQINFSHQCELCNQEGSSLVNLPRPFPCGAGGGVAGIPSSPGPGIIHARPIAAEVNFGSIGPASVNLGAPAVNLKSSTQYNFGNALENAGFVSVGLGTAPIGLGSGPINLGPAVPNFAPISRPLSSLPITSGSVVGVSRPSPSSISNISPIRLPEIGTPGAGILIPARPSPQSFRPCIRHALVPVPVQVIEECIRHIPVIRKTIRPRVETITRHVPVYDRTVTQQHEKIIRHVPVARKFIRNIVETRVRHVPVIKSRSRTVIEPYTLHVPITERYTRPVEDSITRTVPYTVTRVRPVLVQRTRLVPVIERRCRPVVETTIQHIPIRRNYVRNVVEQRAQPEVGPCRPCVPFYGRPERSTDQDLPESSSQENNNSDNHYTDAKSSNPTASELEVPSDDANNQPANSNDGEDSSSFQYRNIEQEDGSSSNSNFEYSPKGHWC</sequence>
<feature type="chain" id="PRO_5002070725" evidence="2">
    <location>
        <begin position="21"/>
        <end position="452"/>
    </location>
</feature>
<keyword evidence="2" id="KW-0732">Signal</keyword>
<name>A0A0A9YF46_LYGHE</name>
<evidence type="ECO:0000256" key="2">
    <source>
        <dbReference type="SAM" id="SignalP"/>
    </source>
</evidence>
<reference evidence="3" key="1">
    <citation type="journal article" date="2014" name="PLoS ONE">
        <title>Transcriptome-Based Identification of ABC Transporters in the Western Tarnished Plant Bug Lygus hesperus.</title>
        <authorList>
            <person name="Hull J.J."/>
            <person name="Chaney K."/>
            <person name="Geib S.M."/>
            <person name="Fabrick J.A."/>
            <person name="Brent C.S."/>
            <person name="Walsh D."/>
            <person name="Lavine L.C."/>
        </authorList>
    </citation>
    <scope>NUCLEOTIDE SEQUENCE</scope>
</reference>
<feature type="signal peptide" evidence="2">
    <location>
        <begin position="1"/>
        <end position="20"/>
    </location>
</feature>